<dbReference type="PANTHER" id="PTHR33064:SF37">
    <property type="entry name" value="RIBONUCLEASE H"/>
    <property type="match status" value="1"/>
</dbReference>
<name>A0A814IQT4_9BILA</name>
<feature type="domain" description="Reverse transcriptase/retrotransposon-derived protein RNase H-like" evidence="1">
    <location>
        <begin position="216"/>
        <end position="283"/>
    </location>
</feature>
<evidence type="ECO:0000313" key="3">
    <source>
        <dbReference type="Proteomes" id="UP000663879"/>
    </source>
</evidence>
<dbReference type="FunFam" id="3.30.70.270:FF:000020">
    <property type="entry name" value="Transposon Tf2-6 polyprotein-like Protein"/>
    <property type="match status" value="1"/>
</dbReference>
<dbReference type="InterPro" id="IPR041577">
    <property type="entry name" value="RT_RNaseH_2"/>
</dbReference>
<evidence type="ECO:0000313" key="2">
    <source>
        <dbReference type="EMBL" id="CAF1025965.1"/>
    </source>
</evidence>
<dbReference type="InterPro" id="IPR043128">
    <property type="entry name" value="Rev_trsase/Diguanyl_cyclase"/>
</dbReference>
<dbReference type="CDD" id="cd01647">
    <property type="entry name" value="RT_LTR"/>
    <property type="match status" value="1"/>
</dbReference>
<proteinExistence type="predicted"/>
<comment type="caution">
    <text evidence="2">The sequence shown here is derived from an EMBL/GenBank/DDBJ whole genome shotgun (WGS) entry which is preliminary data.</text>
</comment>
<protein>
    <recommendedName>
        <fullName evidence="1">Reverse transcriptase/retrotransposon-derived protein RNase H-like domain-containing protein</fullName>
    </recommendedName>
</protein>
<dbReference type="EMBL" id="CAJNOC010004558">
    <property type="protein sequence ID" value="CAF1025965.1"/>
    <property type="molecule type" value="Genomic_DNA"/>
</dbReference>
<feature type="non-terminal residue" evidence="2">
    <location>
        <position position="1"/>
    </location>
</feature>
<organism evidence="2 3">
    <name type="scientific">Brachionus calyciflorus</name>
    <dbReference type="NCBI Taxonomy" id="104777"/>
    <lineage>
        <taxon>Eukaryota</taxon>
        <taxon>Metazoa</taxon>
        <taxon>Spiralia</taxon>
        <taxon>Gnathifera</taxon>
        <taxon>Rotifera</taxon>
        <taxon>Eurotatoria</taxon>
        <taxon>Monogononta</taxon>
        <taxon>Pseudotrocha</taxon>
        <taxon>Ploima</taxon>
        <taxon>Brachionidae</taxon>
        <taxon>Brachionus</taxon>
    </lineage>
</organism>
<dbReference type="InterPro" id="IPR051320">
    <property type="entry name" value="Viral_Replic_Matur_Polypro"/>
</dbReference>
<dbReference type="AlphaFoldDB" id="A0A814IQT4"/>
<reference evidence="2" key="1">
    <citation type="submission" date="2021-02" db="EMBL/GenBank/DDBJ databases">
        <authorList>
            <person name="Nowell W R."/>
        </authorList>
    </citation>
    <scope>NUCLEOTIDE SEQUENCE</scope>
    <source>
        <strain evidence="2">Ploen Becks lab</strain>
    </source>
</reference>
<dbReference type="Pfam" id="PF17919">
    <property type="entry name" value="RT_RNaseH_2"/>
    <property type="match status" value="1"/>
</dbReference>
<dbReference type="Gene3D" id="3.30.70.270">
    <property type="match status" value="2"/>
</dbReference>
<keyword evidence="3" id="KW-1185">Reference proteome</keyword>
<evidence type="ECO:0000259" key="1">
    <source>
        <dbReference type="Pfam" id="PF17919"/>
    </source>
</evidence>
<dbReference type="Gene3D" id="3.10.10.10">
    <property type="entry name" value="HIV Type 1 Reverse Transcriptase, subunit A, domain 1"/>
    <property type="match status" value="1"/>
</dbReference>
<sequence length="286" mass="33179">QFALVITNQNCKKTDGGIRITHDYRILNDLTVKDAYPVPVIDNVFMLVKDSYYFTKKYCFSGFYKIKLDSNSRQFTSFACEMGLFQFIVMPMGADRRLHYLNVLAVVEALRKHKIKIKLSKCIALTKKVKFLIYVISFNSLKPDPEKLAAISNFQPPTNMQQLQSFFGLTGFYRKFIESYAKIVKPLYELMHLQNLASNFKNKNGKILTRRVVLDWNQDADDSFYLLKKIICSYDHILVLPDFSKHFIVGTDECYYAHGGVVSQLLKDVVRPIAYYSGQFTKTLNW</sequence>
<accession>A0A814IQT4</accession>
<dbReference type="OrthoDB" id="3863715at2759"/>
<gene>
    <name evidence="2" type="ORF">OXX778_LOCUS17619</name>
</gene>
<dbReference type="PANTHER" id="PTHR33064">
    <property type="entry name" value="POL PROTEIN"/>
    <property type="match status" value="1"/>
</dbReference>
<dbReference type="InterPro" id="IPR043502">
    <property type="entry name" value="DNA/RNA_pol_sf"/>
</dbReference>
<dbReference type="SUPFAM" id="SSF56672">
    <property type="entry name" value="DNA/RNA polymerases"/>
    <property type="match status" value="1"/>
</dbReference>
<dbReference type="Proteomes" id="UP000663879">
    <property type="component" value="Unassembled WGS sequence"/>
</dbReference>